<feature type="compositionally biased region" description="Polar residues" evidence="1">
    <location>
        <begin position="1089"/>
        <end position="1136"/>
    </location>
</feature>
<feature type="compositionally biased region" description="Polar residues" evidence="1">
    <location>
        <begin position="2750"/>
        <end position="2821"/>
    </location>
</feature>
<feature type="compositionally biased region" description="Polar residues" evidence="1">
    <location>
        <begin position="2094"/>
        <end position="2147"/>
    </location>
</feature>
<feature type="region of interest" description="Disordered" evidence="1">
    <location>
        <begin position="811"/>
        <end position="853"/>
    </location>
</feature>
<feature type="compositionally biased region" description="Low complexity" evidence="1">
    <location>
        <begin position="212"/>
        <end position="228"/>
    </location>
</feature>
<feature type="compositionally biased region" description="Polar residues" evidence="1">
    <location>
        <begin position="3478"/>
        <end position="3503"/>
    </location>
</feature>
<sequence>MSGTSELPKTPGEDRMSSPTEITRDSTEIPTSSQTREMVTQTASSWTTELTHTSTPEELSLNRDTTAGLSDATTSSSPEQSTIGFFSSSPTTPPGLSPSSVSSHTPTAKEITTVSSSSYKKTSTEITSTDQSQTLAAASHSTRDWDMSATASAPSTLPTTSQTLPHSHTTLQSTSSPEVLSSTPTPPVPHISSTGSLTPPGPRVSPSPAPSSPASITTLLTSTLQDTTNEMDPGSTPVSTLTPSQTTNGQHISATSWVSSGLHTSPTSSDTAVSTVQDSSSIPQTQFTISAPSEFAETTAEMSTPSTTGDTRGSTPAHSSAKTTEMDTQTASSRTQALTYTSTTEELSSALDTTAGISEDTTSSSPKLSSAGFFSSTPRLPPSLAPSTASPQTSTDSSSASRSKLTMSGTSELPETPAEDRTPSPAEITRDSTQIPTSSQTREMVTQTASSWTTALTHTSTSEEPSSVMDTTAGIYDATTSSSPELSTEGFSSAPRLSPTFAPSTVSDHTPTGRENSLISLSSYTTAPTEITSTVQNQGLVSASHSNQTQDSSSMAPAPSTLPTASQTPPHSHRTLQSSSSPEVLSSTQTPAGPQLSSIGVLTSSKPTASLSAHSSAPSITPLLTSTLHDTTEQMDTGSTPVSNLTSTQTTSGQDISATSWVSSGLHTSPTSSDTAVSTVEHSTSIPQTHFTISATSESPETTPEMRTSSTTGDTRGTTPGQSSAKTTEMDTQTDFSQTQTLSHSSTPAQPSSALDTTAGLSDTTTSFSPELPSSGFFSSTPLLPLSLAPSIALPQTPTDFSSVPQTMLTMSTSSGIPETPAEERTPSTSEVTRVSTQIPTSSQTTEISKTTSSSTLELIHSITPAQPSSALDTTAGHSDAATSSSSEHFRADFSVPTLSASLAPYTDSAQRTTSVKITSVPSSPYKTASAEITNTVHTQNSAAASHSSSPWDMLATAPATSTLPTASQTLPHSYTTLQSSSTPEVRSSTPTPDGPHLSSTGVLTPSKPTASLSAPSSAPSITPLLTSTLHDTTEQMDTGSTPDTTERMDTGLTPVSTLTPKFTETAAEMSTPSTTGDTTDSTTGQSSAKTTEIDTQTASSRNQALAQTSTTEEPSSALGTTAGVSEDTTSSSPKLSTLAEITTTISTQLPASASHSSHAWDTSATATATSALPTASQTLPHSYTTLQSSSSPEVLSSTPTPAAPHLSSTGAIKSARPTASPSPAPSSPASITPLLTSTLQNTTEQMDTGSTPVSTLTPSQTTGGQHISATSEVFSSLHTSPTSSDITGSTVEHSSSIPPTQFMISAISELPETTPAMRTSSTTRDARGSTPGQSSTKTTEMDTQTASSRTQALTHTSTTEEPSSALDTTAGVSDATTSSSPELSSADFSSATRLPPRLIPSTVTAHRTTGVEIASMSSVPYKAASAELTTTVHARIPASASHSTGTWDSSSMVPATSIFTTAPQTLPHSHSTLQSTSSPEVLSSTPTPAGPQRSSTPAGLTASPSPAPSSLASTSPLLTSTLHDTTQGMNTGSTPVSTLNPSQTTGGQEISATSWVSSGLHSSPASSDTAVSTVEHSSSLPQTYFTTSASSELPVTTAEERMPSTTGVSIVSTQIPTSSQTREMVTKTASSWTTELTHSSTPEEPSSALETTAGLSDATTSSSPELSTAGFFSSAPKLPPNHPQSTVSANRTTGMEITSVSSSPYKTASAEITTTVHSQIPASASHSTSTWDTSAMVPVTSILPTASQTLPHSHSTLQSSSSPEVLSSTQTPDGPHLTSSGALTPASLPASPSTAPSSLASMSPLLTSTLYDATKGMDTGSTPVSTLNPTHTTSEQQISATSWVSSGLHTSPAPSDTAVSTLEHSSSLLKTFFTTWASSELPVTSAKEKTPSTTGVSTVSTQVPTSSQTREMATQTASSWATALTHTSTSEEPSSALDTIAGLSDATTSSSPEQSSTGFFSSAQKLPPSLTPSTVSAHRTTGMEITSMSSVPYKSNSAEITTTVHTQPLATALSTTDASDMSSMAPVTSILPTPSQTLTHSHSTLQSSSSPEGLSSTPTPAGPQLKSTGPLTPAGQTASPSPAPTSPASITPFFTSTLQVTTEQMDTGSIPVSTWTARPTKNGQHISATSWVSSGLHTSPTTSDTAVHTEEDSNSLPNTYFTTSASSELPVTTAEDRTTSITGDITVSTKIPTSSQTREMVTQTPSSWTTELTHISTPEEPSSNMDTTAGLSDATTSSSPEQSSTGFFSTAPKLPSNLPSSTVMAHRTTEWEKSVISSSSYMPALAEITTTISTQLPASASHSTHTWDTSATSSATSLLPTASQTLPHSHNTLQSTSSPEVLSSTQTPAVSYLSSIPVGPTDSPSPAPSSPETITPLLTSTLHDTTQGMHTGPTPVSTLTKRQMTNGQNISSASWISSGLHKSPASSDSTVSTLEHSSSVPKIHFTPSASSELPVTTTEERTPSTPGVITVSTQIPTSTKTREMATQTASSWTTALTQTSTPEEPSSNMDTIAGLSDATTSSSPAQSSTGFFSAPTLPPSIPPSTVMAHRTTEWVKSVISSSSYMPALAETTTTISTQFPASASHSTHAWDTAAMASATSILPTASQTLPHSHSTMQESSSPEVLSSTPTPAVSHLSSTLVGPTDSPSPAPSSPGTITPLLTSTLHDTTQGMHTGSTPVSTLTERQMTNGQNISSASWISSGLHKSPASSDTTVSTLEDSSSVPKIHFTPLASSELPVTTAEERMLSTPGVSTVSTQIPTSSQTREMATQTASSWTTALTHTSTPEQPSSTLDTTAGLSDATTSLSSEKPTVSHLSSTPVGPTDSPSPAPSSPGTITPLLTSTLHDTTQEKDTGSTPTLPHSHNTLQSSSSPEVLSSTPTPAVSHLSSTPAGPTDSPSPAPSSPGTITPLFTSTLQDTTEQMDTGSTPVSTLTPSQTTRGQDITSASWVSSGLLHTSPASSDTAVSSVEDSSSVPKIHFTPLASSELPVTTAEERTPSTPGVITVSTQIPTSSQTREMATQTASSWTAELTHSSTPEESSSSLDTTAGLSDATTSLYSEQSSSGFSSSSPMLPPSLTLSTVTPHRPTGLEKTSVSFFPYKTASAEITTTVHTENPASASQSTGTWDSLSMAPATSTLPTASQTLPHSHSTLQSSSSPEVLSSKPTPAGPHLTSTGTLTPTGPTVSPSPAPSSPESITPLLTSTLYDATEGMDTGSTPVSTLTLSQTTGEQHISATSWVSSGLHTSPASSDTAVSTVEHSSSIPQNQFTVSATSEPPETKAEERTPSTTGVNTVSIQIPTSSQTREMATQTASSWTTALTHTSTPEEPSSNMDTTAGIYDATTSSSPEQSSTGFFSAPTLPPSIPPSTVMAHRTTEWEKNVISSSSYMPALAEITTTIPTQLPASASHSTHAWDTAAMASATSILPTASQTLPHSHSTLQSSSSPEVLSSTPTPAVSHLSSTLVGPTVSPSPAPSSPGTITPLLTSTLHNTTQGLDTGSTPVTIEQMDTGSTPVSTWTASHISATSWVSSGLRTSPTSSDTAVHTVEDSSSLPETYFATSASSELPVTTAEERTPSITGVIRVSTQIPTSSKTREMVTQTASSWTTELTHTSISEEHSSNMDTTAGIYDATTSSSPEQSNSPSPAPSSPGTITPLLTSTLQDTTQEKDTGSTP</sequence>
<feature type="compositionally biased region" description="Low complexity" evidence="1">
    <location>
        <begin position="385"/>
        <end position="406"/>
    </location>
</feature>
<feature type="compositionally biased region" description="Polar residues" evidence="1">
    <location>
        <begin position="2998"/>
        <end position="3029"/>
    </location>
</feature>
<accession>A0A1S3GTW6</accession>
<feature type="region of interest" description="Disordered" evidence="1">
    <location>
        <begin position="3600"/>
        <end position="3673"/>
    </location>
</feature>
<feature type="compositionally biased region" description="Polar residues" evidence="1">
    <location>
        <begin position="1946"/>
        <end position="1965"/>
    </location>
</feature>
<feature type="compositionally biased region" description="Polar residues" evidence="1">
    <location>
        <begin position="973"/>
        <end position="1004"/>
    </location>
</feature>
<feature type="compositionally biased region" description="Low complexity" evidence="1">
    <location>
        <begin position="81"/>
        <end position="90"/>
    </location>
</feature>
<feature type="compositionally biased region" description="Polar residues" evidence="1">
    <location>
        <begin position="3214"/>
        <end position="3276"/>
    </location>
</feature>
<feature type="compositionally biased region" description="Polar residues" evidence="1">
    <location>
        <begin position="2448"/>
        <end position="2472"/>
    </location>
</feature>
<feature type="compositionally biased region" description="Low complexity" evidence="1">
    <location>
        <begin position="3030"/>
        <end position="3047"/>
    </location>
</feature>
<feature type="region of interest" description="Disordered" evidence="1">
    <location>
        <begin position="907"/>
        <end position="926"/>
    </location>
</feature>
<feature type="non-terminal residue" evidence="3">
    <location>
        <position position="3673"/>
    </location>
</feature>
<feature type="region of interest" description="Disordered" evidence="1">
    <location>
        <begin position="2323"/>
        <end position="2377"/>
    </location>
</feature>
<feature type="compositionally biased region" description="Polar residues" evidence="1">
    <location>
        <begin position="1820"/>
        <end position="1837"/>
    </location>
</feature>
<feature type="compositionally biased region" description="Low complexity" evidence="1">
    <location>
        <begin position="1005"/>
        <end position="1030"/>
    </location>
</feature>
<feature type="compositionally biased region" description="Low complexity" evidence="1">
    <location>
        <begin position="1228"/>
        <end position="1240"/>
    </location>
</feature>
<feature type="compositionally biased region" description="Low complexity" evidence="1">
    <location>
        <begin position="1892"/>
        <end position="1910"/>
    </location>
</feature>
<feature type="region of interest" description="Disordered" evidence="1">
    <location>
        <begin position="2194"/>
        <end position="2254"/>
    </location>
</feature>
<name>A0A1S3GTW6_DIPOR</name>
<feature type="region of interest" description="Disordered" evidence="1">
    <location>
        <begin position="632"/>
        <end position="768"/>
    </location>
</feature>
<evidence type="ECO:0000256" key="1">
    <source>
        <dbReference type="SAM" id="MobiDB-lite"/>
    </source>
</evidence>
<feature type="compositionally biased region" description="Polar residues" evidence="1">
    <location>
        <begin position="827"/>
        <end position="840"/>
    </location>
</feature>
<feature type="compositionally biased region" description="Low complexity" evidence="1">
    <location>
        <begin position="3056"/>
        <end position="3084"/>
    </location>
</feature>
<feature type="region of interest" description="Disordered" evidence="1">
    <location>
        <begin position="3430"/>
        <end position="3503"/>
    </location>
</feature>
<feature type="compositionally biased region" description="Polar residues" evidence="1">
    <location>
        <begin position="2835"/>
        <end position="2847"/>
    </location>
</feature>
<feature type="region of interest" description="Disordered" evidence="1">
    <location>
        <begin position="1814"/>
        <end position="1837"/>
    </location>
</feature>
<feature type="region of interest" description="Disordered" evidence="1">
    <location>
        <begin position="2740"/>
        <end position="2942"/>
    </location>
</feature>
<dbReference type="InParanoid" id="A0A1S3GTW6"/>
<feature type="compositionally biased region" description="Low complexity" evidence="1">
    <location>
        <begin position="2866"/>
        <end position="2896"/>
    </location>
</feature>
<feature type="compositionally biased region" description="Polar residues" evidence="1">
    <location>
        <begin position="535"/>
        <end position="570"/>
    </location>
</feature>
<feature type="region of interest" description="Disordered" evidence="1">
    <location>
        <begin position="1750"/>
        <end position="1802"/>
    </location>
</feature>
<feature type="compositionally biased region" description="Polar residues" evidence="1">
    <location>
        <begin position="236"/>
        <end position="291"/>
    </location>
</feature>
<feature type="compositionally biased region" description="Low complexity" evidence="1">
    <location>
        <begin position="1750"/>
        <end position="1772"/>
    </location>
</feature>
<dbReference type="Proteomes" id="UP000081671">
    <property type="component" value="Unplaced"/>
</dbReference>
<feature type="region of interest" description="Disordered" evidence="1">
    <location>
        <begin position="2608"/>
        <end position="2680"/>
    </location>
</feature>
<proteinExistence type="predicted"/>
<feature type="compositionally biased region" description="Polar residues" evidence="1">
    <location>
        <begin position="1604"/>
        <end position="1667"/>
    </location>
</feature>
<feature type="region of interest" description="Disordered" evidence="1">
    <location>
        <begin position="1183"/>
        <end position="1297"/>
    </location>
</feature>
<protein>
    <submittedName>
        <fullName evidence="3">Mucin-2-like</fullName>
    </submittedName>
</protein>
<feature type="compositionally biased region" description="Polar residues" evidence="1">
    <location>
        <begin position="1464"/>
        <end position="1488"/>
    </location>
</feature>
<feature type="compositionally biased region" description="Low complexity" evidence="1">
    <location>
        <begin position="3431"/>
        <end position="3454"/>
    </location>
</feature>
<feature type="compositionally biased region" description="Polar residues" evidence="1">
    <location>
        <begin position="720"/>
        <end position="768"/>
    </location>
</feature>
<feature type="region of interest" description="Disordered" evidence="1">
    <location>
        <begin position="2955"/>
        <end position="3092"/>
    </location>
</feature>
<organism evidence="2 3">
    <name type="scientific">Dipodomys ordii</name>
    <name type="common">Ord's kangaroo rat</name>
    <dbReference type="NCBI Taxonomy" id="10020"/>
    <lineage>
        <taxon>Eukaryota</taxon>
        <taxon>Metazoa</taxon>
        <taxon>Chordata</taxon>
        <taxon>Craniata</taxon>
        <taxon>Vertebrata</taxon>
        <taxon>Euteleostomi</taxon>
        <taxon>Mammalia</taxon>
        <taxon>Eutheria</taxon>
        <taxon>Euarchontoglires</taxon>
        <taxon>Glires</taxon>
        <taxon>Rodentia</taxon>
        <taxon>Castorimorpha</taxon>
        <taxon>Heteromyidae</taxon>
        <taxon>Dipodomyinae</taxon>
        <taxon>Dipodomys</taxon>
    </lineage>
</organism>
<feature type="compositionally biased region" description="Polar residues" evidence="1">
    <location>
        <begin position="1241"/>
        <end position="1297"/>
    </location>
</feature>
<feature type="compositionally biased region" description="Polar residues" evidence="1">
    <location>
        <begin position="2911"/>
        <end position="2942"/>
    </location>
</feature>
<feature type="compositionally biased region" description="Low complexity" evidence="1">
    <location>
        <begin position="1780"/>
        <end position="1802"/>
    </location>
</feature>
<feature type="compositionally biased region" description="Low complexity" evidence="1">
    <location>
        <begin position="97"/>
        <end position="129"/>
    </location>
</feature>
<feature type="compositionally biased region" description="Low complexity" evidence="1">
    <location>
        <begin position="963"/>
        <end position="972"/>
    </location>
</feature>
<feature type="compositionally biased region" description="Polar residues" evidence="1">
    <location>
        <begin position="1684"/>
        <end position="1695"/>
    </location>
</feature>
<feature type="compositionally biased region" description="Low complexity" evidence="1">
    <location>
        <begin position="3144"/>
        <end position="3163"/>
    </location>
</feature>
<feature type="region of interest" description="Disordered" evidence="1">
    <location>
        <begin position="866"/>
        <end position="890"/>
    </location>
</feature>
<feature type="region of interest" description="Disordered" evidence="1">
    <location>
        <begin position="535"/>
        <end position="601"/>
    </location>
</feature>
<feature type="compositionally biased region" description="Low complexity" evidence="1">
    <location>
        <begin position="2517"/>
        <end position="2534"/>
    </location>
</feature>
<dbReference type="RefSeq" id="XP_012892251.1">
    <property type="nucleotide sequence ID" value="XM_013036797.1"/>
</dbReference>
<feature type="compositionally biased region" description="Pro residues" evidence="1">
    <location>
        <begin position="199"/>
        <end position="211"/>
    </location>
</feature>
<feature type="region of interest" description="Disordered" evidence="1">
    <location>
        <begin position="1884"/>
        <end position="1978"/>
    </location>
</feature>
<feature type="compositionally biased region" description="Low complexity" evidence="1">
    <location>
        <begin position="1186"/>
        <end position="1201"/>
    </location>
</feature>
<feature type="compositionally biased region" description="Low complexity" evidence="1">
    <location>
        <begin position="3631"/>
        <end position="3654"/>
    </location>
</feature>
<feature type="compositionally biased region" description="Low complexity" evidence="1">
    <location>
        <begin position="841"/>
        <end position="853"/>
    </location>
</feature>
<feature type="compositionally biased region" description="Polar residues" evidence="1">
    <location>
        <begin position="2955"/>
        <end position="2975"/>
    </location>
</feature>
<feature type="compositionally biased region" description="Low complexity" evidence="1">
    <location>
        <begin position="3173"/>
        <end position="3185"/>
    </location>
</feature>
<feature type="compositionally biased region" description="Polar residues" evidence="1">
    <location>
        <begin position="1911"/>
        <end position="1938"/>
    </location>
</feature>
<feature type="compositionally biased region" description="Polar residues" evidence="1">
    <location>
        <begin position="28"/>
        <end position="80"/>
    </location>
</feature>
<feature type="compositionally biased region" description="Low complexity" evidence="1">
    <location>
        <begin position="2033"/>
        <end position="2060"/>
    </location>
</feature>
<feature type="compositionally biased region" description="Polar residues" evidence="1">
    <location>
        <begin position="478"/>
        <end position="491"/>
    </location>
</feature>
<feature type="compositionally biased region" description="Low complexity" evidence="1">
    <location>
        <begin position="1071"/>
        <end position="1088"/>
    </location>
</feature>
<feature type="region of interest" description="Disordered" evidence="1">
    <location>
        <begin position="1"/>
        <end position="521"/>
    </location>
</feature>
<feature type="compositionally biased region" description="Polar residues" evidence="1">
    <location>
        <begin position="866"/>
        <end position="887"/>
    </location>
</feature>
<feature type="compositionally biased region" description="Basic and acidic residues" evidence="1">
    <location>
        <begin position="11"/>
        <end position="27"/>
    </location>
</feature>
<feature type="region of interest" description="Disordered" evidence="1">
    <location>
        <begin position="1316"/>
        <end position="1395"/>
    </location>
</feature>
<feature type="compositionally biased region" description="Low complexity" evidence="1">
    <location>
        <begin position="578"/>
        <end position="587"/>
    </location>
</feature>
<feature type="compositionally biased region" description="Polar residues" evidence="1">
    <location>
        <begin position="3342"/>
        <end position="3354"/>
    </location>
</feature>
<feature type="region of interest" description="Disordered" evidence="1">
    <location>
        <begin position="2418"/>
        <end position="2472"/>
    </location>
</feature>
<feature type="compositionally biased region" description="Low complexity" evidence="1">
    <location>
        <begin position="148"/>
        <end position="167"/>
    </location>
</feature>
<feature type="compositionally biased region" description="Polar residues" evidence="1">
    <location>
        <begin position="2194"/>
        <end position="2249"/>
    </location>
</feature>
<feature type="compositionally biased region" description="Polar residues" evidence="1">
    <location>
        <begin position="2656"/>
        <end position="2680"/>
    </location>
</feature>
<feature type="compositionally biased region" description="Polar residues" evidence="1">
    <location>
        <begin position="431"/>
        <end position="470"/>
    </location>
</feature>
<dbReference type="KEGG" id="dord:106001834"/>
<feature type="compositionally biased region" description="Polar residues" evidence="1">
    <location>
        <begin position="908"/>
        <end position="926"/>
    </location>
</feature>
<feature type="region of interest" description="Disordered" evidence="1">
    <location>
        <begin position="2016"/>
        <end position="2157"/>
    </location>
</feature>
<feature type="compositionally biased region" description="Polar residues" evidence="1">
    <location>
        <begin position="632"/>
        <end position="706"/>
    </location>
</feature>
<feature type="compositionally biased region" description="Polar residues" evidence="1">
    <location>
        <begin position="1054"/>
        <end position="1063"/>
    </location>
</feature>
<feature type="compositionally biased region" description="Low complexity" evidence="1">
    <location>
        <begin position="707"/>
        <end position="719"/>
    </location>
</feature>
<feature type="compositionally biased region" description="Low complexity" evidence="1">
    <location>
        <begin position="2073"/>
        <end position="2093"/>
    </location>
</feature>
<feature type="region of interest" description="Disordered" evidence="1">
    <location>
        <begin position="3109"/>
        <end position="3334"/>
    </location>
</feature>
<feature type="compositionally biased region" description="Low complexity" evidence="1">
    <location>
        <begin position="337"/>
        <end position="354"/>
    </location>
</feature>
<feature type="compositionally biased region" description="Polar residues" evidence="1">
    <location>
        <begin position="168"/>
        <end position="183"/>
    </location>
</feature>
<feature type="compositionally biased region" description="Polar residues" evidence="1">
    <location>
        <begin position="130"/>
        <end position="140"/>
    </location>
</feature>
<gene>
    <name evidence="3" type="primary">LOC106001834</name>
</gene>
<evidence type="ECO:0000313" key="3">
    <source>
        <dbReference type="RefSeq" id="XP_012892251.1"/>
    </source>
</evidence>
<keyword evidence="2" id="KW-1185">Reference proteome</keyword>
<dbReference type="GeneID" id="106001834"/>
<feature type="compositionally biased region" description="Polar residues" evidence="1">
    <location>
        <begin position="1524"/>
        <end position="1595"/>
    </location>
</feature>
<feature type="compositionally biased region" description="Low complexity" evidence="1">
    <location>
        <begin position="1495"/>
        <end position="1523"/>
    </location>
</feature>
<feature type="compositionally biased region" description="Polar residues" evidence="1">
    <location>
        <begin position="501"/>
        <end position="521"/>
    </location>
</feature>
<feature type="compositionally biased region" description="Polar residues" evidence="1">
    <location>
        <begin position="1331"/>
        <end position="1393"/>
    </location>
</feature>
<feature type="compositionally biased region" description="Polar residues" evidence="1">
    <location>
        <begin position="2608"/>
        <end position="2642"/>
    </location>
</feature>
<feature type="compositionally biased region" description="Polar residues" evidence="1">
    <location>
        <begin position="3286"/>
        <end position="3334"/>
    </location>
</feature>
<feature type="region of interest" description="Disordered" evidence="1">
    <location>
        <begin position="2517"/>
        <end position="2537"/>
    </location>
</feature>
<feature type="compositionally biased region" description="Polar residues" evidence="1">
    <location>
        <begin position="2328"/>
        <end position="2355"/>
    </location>
</feature>
<feature type="compositionally biased region" description="Basic and acidic residues" evidence="1">
    <location>
        <begin position="3664"/>
        <end position="3673"/>
    </location>
</feature>
<feature type="region of interest" description="Disordered" evidence="1">
    <location>
        <begin position="963"/>
        <end position="1136"/>
    </location>
</feature>
<feature type="compositionally biased region" description="Polar residues" evidence="1">
    <location>
        <begin position="2425"/>
        <end position="2441"/>
    </location>
</feature>
<feature type="compositionally biased region" description="Polar residues" evidence="1">
    <location>
        <begin position="355"/>
        <end position="374"/>
    </location>
</feature>
<feature type="compositionally biased region" description="Polar residues" evidence="1">
    <location>
        <begin position="2855"/>
        <end position="2865"/>
    </location>
</feature>
<feature type="compositionally biased region" description="Polar residues" evidence="1">
    <location>
        <begin position="3600"/>
        <end position="3612"/>
    </location>
</feature>
<feature type="compositionally biased region" description="Polar residues" evidence="1">
    <location>
        <begin position="3109"/>
        <end position="3143"/>
    </location>
</feature>
<reference evidence="3" key="1">
    <citation type="submission" date="2025-08" db="UniProtKB">
        <authorList>
            <consortium name="RefSeq"/>
        </authorList>
    </citation>
    <scope>IDENTIFICATION</scope>
    <source>
        <tissue evidence="3">Kidney</tissue>
    </source>
</reference>
<feature type="compositionally biased region" description="Polar residues" evidence="1">
    <location>
        <begin position="588"/>
        <end position="601"/>
    </location>
</feature>
<feature type="region of interest" description="Disordered" evidence="1">
    <location>
        <begin position="1464"/>
        <end position="1695"/>
    </location>
</feature>
<feature type="compositionally biased region" description="Polar residues" evidence="1">
    <location>
        <begin position="2016"/>
        <end position="2027"/>
    </location>
</feature>
<feature type="region of interest" description="Disordered" evidence="1">
    <location>
        <begin position="2490"/>
        <end position="2509"/>
    </location>
</feature>
<feature type="compositionally biased region" description="Polar residues" evidence="1">
    <location>
        <begin position="300"/>
        <end position="336"/>
    </location>
</feature>
<evidence type="ECO:0000313" key="2">
    <source>
        <dbReference type="Proteomes" id="UP000081671"/>
    </source>
</evidence>
<feature type="region of interest" description="Disordered" evidence="1">
    <location>
        <begin position="3342"/>
        <end position="3361"/>
    </location>
</feature>